<evidence type="ECO:0000313" key="2">
    <source>
        <dbReference type="EMBL" id="GJT36665.1"/>
    </source>
</evidence>
<feature type="region of interest" description="Disordered" evidence="1">
    <location>
        <begin position="435"/>
        <end position="458"/>
    </location>
</feature>
<sequence length="907" mass="103121">MEGFRRSGRLKCKGPVIEENTIEDAINVEEYLSEDENISQDEGIQNIIGTQVDNKDVGPSTSGSKNVKSEKKGKTAKKRKIEDTIGNDVDEKRNRKIKSPVKKNKGNGSATYMFQTRTSPMAFFNAMSQLSPIQKSCLQHLGFGKLLNFKVNSIPSKLGFYVVDNFDDKKMEIQLEQTSIEINMELIADVIGIINKGVDIMDVDIVKDEEMLKNWEEQFGTKKVTPNDMKHMIRKSRVADMNFKLNFIVLFTSLMGGVKTKGFCDLSVLDHINMSTDIANINWCSYIWRCLKKCKEGWKRNETNSFFLGPITLLAMLYVDGTVCKDFRIGRKRPPTTIWTSELLKERELAEIKTGGLGKAELAGPYVEEEDDPMPENLEGFMWKLNSYIECIKSERNGFVKTLAAAKMLYPGNALLADLEDRYIQSLRYQCEDNERTTGVHTDNQKKTSQSHEPSLEDVDNFDTPMYRMGQQTQLVVFETADKLYKDFEHRKMINNFEIPSFSLGLTQEAEMETGLNAAEYEMGPETQEEVIKSTEIAEQEMMGSGFKLYEQEIMCSADMEDNRGNAGKGPLDAVPLNYVSPVKEMMRRGKRVLTETERMKSPFYIRVVNADKDENSIEKKLSVYLFSKMAGNVSDVLFETKYGQKSSRGQIESLGPQEPVDNNVLSSWSAYLNFLEGKKDKNSPARLFLPVFEVDKKVMGDNDQTAKRFMVYVENAHSTYGGLTKLDKADIVFIPVSNNEHKFLLCFNMKNPAVSVIDSKKQVEKVATRKKKVQDMDDMTVASILHKHFGQYLSVLNHGKAAAISESQLVRGTFDWQTDKRVKDSGILVMRDMETYMGNELGKWKCGLDVEGKKQNTQLGRLRNKYAAKLLLSDCNIYKSKINEEMDMMKSEVFNVKSIKVPQRGK</sequence>
<dbReference type="SUPFAM" id="SSF54001">
    <property type="entry name" value="Cysteine proteinases"/>
    <property type="match status" value="1"/>
</dbReference>
<keyword evidence="3" id="KW-1185">Reference proteome</keyword>
<reference evidence="2" key="2">
    <citation type="submission" date="2022-01" db="EMBL/GenBank/DDBJ databases">
        <authorList>
            <person name="Yamashiro T."/>
            <person name="Shiraishi A."/>
            <person name="Satake H."/>
            <person name="Nakayama K."/>
        </authorList>
    </citation>
    <scope>NUCLEOTIDE SEQUENCE</scope>
</reference>
<feature type="compositionally biased region" description="Basic residues" evidence="1">
    <location>
        <begin position="94"/>
        <end position="103"/>
    </location>
</feature>
<dbReference type="Proteomes" id="UP001151760">
    <property type="component" value="Unassembled WGS sequence"/>
</dbReference>
<protein>
    <submittedName>
        <fullName evidence="2">Ulp1 protease family, C-terminal catalytic domain-containing protein</fullName>
    </submittedName>
</protein>
<name>A0ABQ5DBM1_9ASTR</name>
<dbReference type="PANTHER" id="PTHR34835:SF90">
    <property type="entry name" value="AMINOTRANSFERASE-LIKE PLANT MOBILE DOMAIN-CONTAINING PROTEIN"/>
    <property type="match status" value="1"/>
</dbReference>
<gene>
    <name evidence="2" type="ORF">Tco_0927084</name>
</gene>
<proteinExistence type="predicted"/>
<dbReference type="GO" id="GO:0008233">
    <property type="term" value="F:peptidase activity"/>
    <property type="evidence" value="ECO:0007669"/>
    <property type="project" value="UniProtKB-KW"/>
</dbReference>
<feature type="region of interest" description="Disordered" evidence="1">
    <location>
        <begin position="48"/>
        <end position="103"/>
    </location>
</feature>
<accession>A0ABQ5DBM1</accession>
<dbReference type="PANTHER" id="PTHR34835">
    <property type="entry name" value="OS07G0283600 PROTEIN-RELATED"/>
    <property type="match status" value="1"/>
</dbReference>
<comment type="caution">
    <text evidence="2">The sequence shown here is derived from an EMBL/GenBank/DDBJ whole genome shotgun (WGS) entry which is preliminary data.</text>
</comment>
<dbReference type="Gene3D" id="3.40.395.10">
    <property type="entry name" value="Adenoviral Proteinase, Chain A"/>
    <property type="match status" value="1"/>
</dbReference>
<keyword evidence="2" id="KW-0645">Protease</keyword>
<dbReference type="GO" id="GO:0006508">
    <property type="term" value="P:proteolysis"/>
    <property type="evidence" value="ECO:0007669"/>
    <property type="project" value="UniProtKB-KW"/>
</dbReference>
<evidence type="ECO:0000256" key="1">
    <source>
        <dbReference type="SAM" id="MobiDB-lite"/>
    </source>
</evidence>
<dbReference type="EMBL" id="BQNB010015158">
    <property type="protein sequence ID" value="GJT36665.1"/>
    <property type="molecule type" value="Genomic_DNA"/>
</dbReference>
<dbReference type="InterPro" id="IPR038765">
    <property type="entry name" value="Papain-like_cys_pep_sf"/>
</dbReference>
<feature type="compositionally biased region" description="Basic and acidic residues" evidence="1">
    <location>
        <begin position="435"/>
        <end position="446"/>
    </location>
</feature>
<reference evidence="2" key="1">
    <citation type="journal article" date="2022" name="Int. J. Mol. Sci.">
        <title>Draft Genome of Tanacetum Coccineum: Genomic Comparison of Closely Related Tanacetum-Family Plants.</title>
        <authorList>
            <person name="Yamashiro T."/>
            <person name="Shiraishi A."/>
            <person name="Nakayama K."/>
            <person name="Satake H."/>
        </authorList>
    </citation>
    <scope>NUCLEOTIDE SEQUENCE</scope>
</reference>
<organism evidence="2 3">
    <name type="scientific">Tanacetum coccineum</name>
    <dbReference type="NCBI Taxonomy" id="301880"/>
    <lineage>
        <taxon>Eukaryota</taxon>
        <taxon>Viridiplantae</taxon>
        <taxon>Streptophyta</taxon>
        <taxon>Embryophyta</taxon>
        <taxon>Tracheophyta</taxon>
        <taxon>Spermatophyta</taxon>
        <taxon>Magnoliopsida</taxon>
        <taxon>eudicotyledons</taxon>
        <taxon>Gunneridae</taxon>
        <taxon>Pentapetalae</taxon>
        <taxon>asterids</taxon>
        <taxon>campanulids</taxon>
        <taxon>Asterales</taxon>
        <taxon>Asteraceae</taxon>
        <taxon>Asteroideae</taxon>
        <taxon>Anthemideae</taxon>
        <taxon>Anthemidinae</taxon>
        <taxon>Tanacetum</taxon>
    </lineage>
</organism>
<keyword evidence="2" id="KW-0378">Hydrolase</keyword>
<evidence type="ECO:0000313" key="3">
    <source>
        <dbReference type="Proteomes" id="UP001151760"/>
    </source>
</evidence>